<evidence type="ECO:0000256" key="7">
    <source>
        <dbReference type="ARBA" id="ARBA00022475"/>
    </source>
</evidence>
<feature type="domain" description="Penicillin-binding protein transpeptidase" evidence="26">
    <location>
        <begin position="422"/>
        <end position="663"/>
    </location>
</feature>
<dbReference type="GO" id="GO:0006508">
    <property type="term" value="P:proteolysis"/>
    <property type="evidence" value="ECO:0007669"/>
    <property type="project" value="UniProtKB-KW"/>
</dbReference>
<evidence type="ECO:0000256" key="9">
    <source>
        <dbReference type="ARBA" id="ARBA00022670"/>
    </source>
</evidence>
<evidence type="ECO:0000256" key="20">
    <source>
        <dbReference type="ARBA" id="ARBA00034000"/>
    </source>
</evidence>
<dbReference type="PANTHER" id="PTHR32282:SF11">
    <property type="entry name" value="PENICILLIN-BINDING PROTEIN 1B"/>
    <property type="match status" value="1"/>
</dbReference>
<dbReference type="GO" id="GO:0008955">
    <property type="term" value="F:peptidoglycan glycosyltransferase activity"/>
    <property type="evidence" value="ECO:0007669"/>
    <property type="project" value="UniProtKB-UniRule"/>
</dbReference>
<dbReference type="GO" id="GO:0005886">
    <property type="term" value="C:plasma membrane"/>
    <property type="evidence" value="ECO:0007669"/>
    <property type="project" value="UniProtKB-SubCell"/>
</dbReference>
<evidence type="ECO:0000256" key="13">
    <source>
        <dbReference type="ARBA" id="ARBA00022960"/>
    </source>
</evidence>
<dbReference type="GO" id="GO:0071555">
    <property type="term" value="P:cell wall organization"/>
    <property type="evidence" value="ECO:0007669"/>
    <property type="project" value="UniProtKB-UniRule"/>
</dbReference>
<feature type="domain" description="Bifunctional transglycosylase second" evidence="28">
    <location>
        <begin position="65"/>
        <end position="143"/>
    </location>
</feature>
<evidence type="ECO:0000256" key="14">
    <source>
        <dbReference type="ARBA" id="ARBA00022984"/>
    </source>
</evidence>
<feature type="transmembrane region" description="Helical" evidence="25">
    <location>
        <begin position="20"/>
        <end position="38"/>
    </location>
</feature>
<keyword evidence="17" id="KW-0511">Multifunctional enzyme</keyword>
<gene>
    <name evidence="29" type="primary">mrcB</name>
    <name evidence="29" type="ORF">IB286_06505</name>
</gene>
<dbReference type="GO" id="GO:0046677">
    <property type="term" value="P:response to antibiotic"/>
    <property type="evidence" value="ECO:0007669"/>
    <property type="project" value="UniProtKB-UniRule"/>
</dbReference>
<dbReference type="NCBIfam" id="TIGR02071">
    <property type="entry name" value="PBP_1b"/>
    <property type="match status" value="1"/>
</dbReference>
<feature type="active site" description="Acyl-ester intermediate; for transpeptidase activity" evidence="24">
    <location>
        <position position="459"/>
    </location>
</feature>
<comment type="caution">
    <text evidence="29">The sequence shown here is derived from an EMBL/GenBank/DDBJ whole genome shotgun (WGS) entry which is preliminary data.</text>
</comment>
<keyword evidence="9" id="KW-0645">Protease</keyword>
<dbReference type="InterPro" id="IPR001264">
    <property type="entry name" value="Glyco_trans_51"/>
</dbReference>
<evidence type="ECO:0000256" key="4">
    <source>
        <dbReference type="ARBA" id="ARBA00007090"/>
    </source>
</evidence>
<evidence type="ECO:0000256" key="18">
    <source>
        <dbReference type="ARBA" id="ARBA00023316"/>
    </source>
</evidence>
<dbReference type="Pfam" id="PF00912">
    <property type="entry name" value="Transgly"/>
    <property type="match status" value="1"/>
</dbReference>
<sequence>MAANKSARRPLIRKKAVFSLLLKLSLVGFVLAVVFFAWCDAQVRGAFDEQRYDQPAKVYARPLVLASGAVLTAYELERELGELGYRRSQLMAEAGSYNRTGDHFSIYLRSFAFADGVRPARRVELDMGATTVAVVRDQNGRRISEDQLDPMVIGGVYPGRHEDRLMLDLDETPRMLLESLLLVEDHNFYQHHGISPRAILRATLVNLKAGRTVQGGSTLTQQLVKNALLTNERSLWRKMKEAAMSLLTEVHYSKERILEAYLNEVYLGQEGNRAIHGFGLAARHYFNRPINELDLGQIAMLVGLVKGPSYYDPWRHPARAEARRNTVLNELAERGWLTDDQLSAWHKQPLGLAKTSALDGVFPAYVDLVRRQLSRDYERRDLQTKGLRIFTPFDPTLQRRAEVAAKRGMDQLGERGKGLELAFVATRIDSGDVVAVIGGRSPKYAGFNRALDALRPIGSLAKPAVYLAALTHPREYTLLTPLRDEPVSVPNADGSLWQPQNYEKEAHGRVPLMTALAQSYNLATANLGLDLGLAEVMDMFKRLGIQRPLLEVPSMLLGSAELAPIEVAGMYQTIAAGGRYTSLRTIYAISDAEGNLLARYPQQPRQVVDPAPVHLLQYAMSETMRSGTGKTAYQVLAKDYRVAGKTGTSNRTRDSWFAGFAGDYMAVVWVGADDYKPTGLTGAQGALKVWRQFMAEASSEPLRAAPVDHIEYVWANSVTGERSQSYCANAKYMPFIEGSEPRRDDSCSAAEKSWFNW</sequence>
<evidence type="ECO:0000313" key="30">
    <source>
        <dbReference type="Proteomes" id="UP000610558"/>
    </source>
</evidence>
<dbReference type="InterPro" id="IPR001460">
    <property type="entry name" value="PCN-bd_Tpept"/>
</dbReference>
<dbReference type="GO" id="GO:0008360">
    <property type="term" value="P:regulation of cell shape"/>
    <property type="evidence" value="ECO:0007669"/>
    <property type="project" value="UniProtKB-UniRule"/>
</dbReference>
<keyword evidence="18 23" id="KW-0961">Cell wall biogenesis/degradation</keyword>
<evidence type="ECO:0000256" key="22">
    <source>
        <dbReference type="NCBIfam" id="TIGR02071"/>
    </source>
</evidence>
<evidence type="ECO:0000313" key="29">
    <source>
        <dbReference type="EMBL" id="MBD2858658.1"/>
    </source>
</evidence>
<comment type="similarity">
    <text evidence="5 23">In the N-terminal section; belongs to the glycosyltransferase 51 family.</text>
</comment>
<dbReference type="SUPFAM" id="SSF56601">
    <property type="entry name" value="beta-lactamase/transpeptidase-like"/>
    <property type="match status" value="1"/>
</dbReference>
<dbReference type="GO" id="GO:0009252">
    <property type="term" value="P:peptidoglycan biosynthetic process"/>
    <property type="evidence" value="ECO:0007669"/>
    <property type="project" value="UniProtKB-UniRule"/>
</dbReference>
<evidence type="ECO:0000256" key="19">
    <source>
        <dbReference type="ARBA" id="ARBA00032454"/>
    </source>
</evidence>
<comment type="catalytic activity">
    <reaction evidence="20">
        <text>Preferential cleavage: (Ac)2-L-Lys-D-Ala-|-D-Ala. Also transpeptidation of peptidyl-alanyl moieties that are N-acyl substituents of D-alanine.</text>
        <dbReference type="EC" id="3.4.16.4"/>
    </reaction>
</comment>
<dbReference type="Gene3D" id="1.10.3810.10">
    <property type="entry name" value="Biosynthetic peptidoglycan transglycosylase-like"/>
    <property type="match status" value="1"/>
</dbReference>
<keyword evidence="8" id="KW-0121">Carboxypeptidase</keyword>
<dbReference type="GO" id="GO:0030288">
    <property type="term" value="C:outer membrane-bounded periplasmic space"/>
    <property type="evidence" value="ECO:0007669"/>
    <property type="project" value="TreeGrafter"/>
</dbReference>
<evidence type="ECO:0000256" key="12">
    <source>
        <dbReference type="ARBA" id="ARBA00022801"/>
    </source>
</evidence>
<evidence type="ECO:0000256" key="25">
    <source>
        <dbReference type="SAM" id="Phobius"/>
    </source>
</evidence>
<evidence type="ECO:0000256" key="6">
    <source>
        <dbReference type="ARBA" id="ARBA00018637"/>
    </source>
</evidence>
<evidence type="ECO:0000259" key="26">
    <source>
        <dbReference type="Pfam" id="PF00905"/>
    </source>
</evidence>
<dbReference type="InterPro" id="IPR028166">
    <property type="entry name" value="UB2H"/>
</dbReference>
<dbReference type="GO" id="GO:0008658">
    <property type="term" value="F:penicillin binding"/>
    <property type="evidence" value="ECO:0007669"/>
    <property type="project" value="UniProtKB-UniRule"/>
</dbReference>
<evidence type="ECO:0000256" key="15">
    <source>
        <dbReference type="ARBA" id="ARBA00023136"/>
    </source>
</evidence>
<evidence type="ECO:0000259" key="27">
    <source>
        <dbReference type="Pfam" id="PF00912"/>
    </source>
</evidence>
<name>A0A927BZV8_9GAMM</name>
<comment type="similarity">
    <text evidence="4 23">In the C-terminal section; belongs to the transpeptidase family.</text>
</comment>
<evidence type="ECO:0000256" key="2">
    <source>
        <dbReference type="ARBA" id="ARBA00004236"/>
    </source>
</evidence>
<evidence type="ECO:0000256" key="3">
    <source>
        <dbReference type="ARBA" id="ARBA00004752"/>
    </source>
</evidence>
<keyword evidence="13 23" id="KW-0133">Cell shape</keyword>
<keyword evidence="11 23" id="KW-0808">Transferase</keyword>
<evidence type="ECO:0000256" key="5">
    <source>
        <dbReference type="ARBA" id="ARBA00007739"/>
    </source>
</evidence>
<dbReference type="GO" id="GO:0009274">
    <property type="term" value="C:peptidoglycan-based cell wall"/>
    <property type="evidence" value="ECO:0007669"/>
    <property type="project" value="UniProtKB-UniRule"/>
</dbReference>
<keyword evidence="16" id="KW-0046">Antibiotic resistance</keyword>
<protein>
    <recommendedName>
        <fullName evidence="6 22">Penicillin-binding protein 1B</fullName>
        <shortName evidence="23">PBP-1b</shortName>
        <shortName evidence="23">PBP1b</shortName>
    </recommendedName>
    <alternativeName>
        <fullName evidence="19 23">Murein polymerase</fullName>
    </alternativeName>
</protein>
<keyword evidence="7" id="KW-1003">Cell membrane</keyword>
<dbReference type="InterPro" id="IPR023346">
    <property type="entry name" value="Lysozyme-like_dom_sf"/>
</dbReference>
<keyword evidence="15 25" id="KW-0472">Membrane</keyword>
<evidence type="ECO:0000256" key="10">
    <source>
        <dbReference type="ARBA" id="ARBA00022676"/>
    </source>
</evidence>
<dbReference type="PANTHER" id="PTHR32282">
    <property type="entry name" value="BINDING PROTEIN TRANSPEPTIDASE, PUTATIVE-RELATED"/>
    <property type="match status" value="1"/>
</dbReference>
<evidence type="ECO:0000256" key="1">
    <source>
        <dbReference type="ARBA" id="ARBA00002624"/>
    </source>
</evidence>
<organism evidence="29 30">
    <name type="scientific">Spongiibacter pelagi</name>
    <dbReference type="NCBI Taxonomy" id="2760804"/>
    <lineage>
        <taxon>Bacteria</taxon>
        <taxon>Pseudomonadati</taxon>
        <taxon>Pseudomonadota</taxon>
        <taxon>Gammaproteobacteria</taxon>
        <taxon>Cellvibrionales</taxon>
        <taxon>Spongiibacteraceae</taxon>
        <taxon>Spongiibacter</taxon>
    </lineage>
</organism>
<keyword evidence="25" id="KW-0812">Transmembrane</keyword>
<dbReference type="Gene3D" id="3.40.710.10">
    <property type="entry name" value="DD-peptidase/beta-lactamase superfamily"/>
    <property type="match status" value="1"/>
</dbReference>
<dbReference type="RefSeq" id="WP_190763747.1">
    <property type="nucleotide sequence ID" value="NZ_JACXLD010000003.1"/>
</dbReference>
<evidence type="ECO:0000256" key="16">
    <source>
        <dbReference type="ARBA" id="ARBA00023251"/>
    </source>
</evidence>
<reference evidence="29" key="1">
    <citation type="submission" date="2020-09" db="EMBL/GenBank/DDBJ databases">
        <authorList>
            <person name="Yoon J.-W."/>
        </authorList>
    </citation>
    <scope>NUCLEOTIDE SEQUENCE</scope>
    <source>
        <strain evidence="29">KMU-158</strain>
    </source>
</reference>
<keyword evidence="12" id="KW-0378">Hydrolase</keyword>
<evidence type="ECO:0000256" key="23">
    <source>
        <dbReference type="PIRNR" id="PIRNR002799"/>
    </source>
</evidence>
<dbReference type="Pfam" id="PF00905">
    <property type="entry name" value="Transpeptidase"/>
    <property type="match status" value="1"/>
</dbReference>
<evidence type="ECO:0000256" key="8">
    <source>
        <dbReference type="ARBA" id="ARBA00022645"/>
    </source>
</evidence>
<evidence type="ECO:0000256" key="21">
    <source>
        <dbReference type="ARBA" id="ARBA00049902"/>
    </source>
</evidence>
<evidence type="ECO:0000256" key="24">
    <source>
        <dbReference type="PIRSR" id="PIRSR002799-1"/>
    </source>
</evidence>
<dbReference type="PIRSF" id="PIRSF002799">
    <property type="entry name" value="PBP_1b"/>
    <property type="match status" value="1"/>
</dbReference>
<feature type="active site" description="Proton donor; for transglycosylase activity" evidence="24">
    <location>
        <position position="184"/>
    </location>
</feature>
<comment type="function">
    <text evidence="1 23">Cell wall formation. Synthesis of cross-linked peptidoglycan from the lipid intermediates. The enzyme has a penicillin-insensitive transglycosylase N-terminal domain (formation of linear glycan strands) and a penicillin-sensitive transpeptidase C-terminal domain (cross-linking of the peptide subunits).</text>
</comment>
<keyword evidence="14 23" id="KW-0573">Peptidoglycan synthesis</keyword>
<dbReference type="SUPFAM" id="SSF53955">
    <property type="entry name" value="Lysozyme-like"/>
    <property type="match status" value="1"/>
</dbReference>
<dbReference type="AlphaFoldDB" id="A0A927BZV8"/>
<comment type="subcellular location">
    <subcellularLocation>
        <location evidence="2">Cell membrane</location>
    </subcellularLocation>
</comment>
<keyword evidence="30" id="KW-1185">Reference proteome</keyword>
<comment type="catalytic activity">
    <reaction evidence="21">
        <text>[GlcNAc-(1-&gt;4)-Mur2Ac(oyl-L-Ala-gamma-D-Glu-L-Lys-D-Ala-D-Ala)](n)-di-trans,octa-cis-undecaprenyl diphosphate + beta-D-GlcNAc-(1-&gt;4)-Mur2Ac(oyl-L-Ala-gamma-D-Glu-L-Lys-D-Ala-D-Ala)-di-trans,octa-cis-undecaprenyl diphosphate = [GlcNAc-(1-&gt;4)-Mur2Ac(oyl-L-Ala-gamma-D-Glu-L-Lys-D-Ala-D-Ala)](n+1)-di-trans,octa-cis-undecaprenyl diphosphate + di-trans,octa-cis-undecaprenyl diphosphate + H(+)</text>
        <dbReference type="Rhea" id="RHEA:23708"/>
        <dbReference type="Rhea" id="RHEA-COMP:9602"/>
        <dbReference type="Rhea" id="RHEA-COMP:9603"/>
        <dbReference type="ChEBI" id="CHEBI:15378"/>
        <dbReference type="ChEBI" id="CHEBI:58405"/>
        <dbReference type="ChEBI" id="CHEBI:60033"/>
        <dbReference type="ChEBI" id="CHEBI:78435"/>
        <dbReference type="EC" id="2.4.99.28"/>
    </reaction>
</comment>
<accession>A0A927BZV8</accession>
<dbReference type="InterPro" id="IPR011813">
    <property type="entry name" value="PBP_1b"/>
</dbReference>
<dbReference type="Pfam" id="PF14814">
    <property type="entry name" value="UB2H"/>
    <property type="match status" value="1"/>
</dbReference>
<dbReference type="InterPro" id="IPR036950">
    <property type="entry name" value="PBP_transglycosylase"/>
</dbReference>
<keyword evidence="25" id="KW-1133">Transmembrane helix</keyword>
<evidence type="ECO:0000259" key="28">
    <source>
        <dbReference type="Pfam" id="PF14814"/>
    </source>
</evidence>
<dbReference type="InterPro" id="IPR050396">
    <property type="entry name" value="Glycosyltr_51/Transpeptidase"/>
</dbReference>
<keyword evidence="10 23" id="KW-0328">Glycosyltransferase</keyword>
<dbReference type="GO" id="GO:0009002">
    <property type="term" value="F:serine-type D-Ala-D-Ala carboxypeptidase activity"/>
    <property type="evidence" value="ECO:0007669"/>
    <property type="project" value="UniProtKB-EC"/>
</dbReference>
<proteinExistence type="inferred from homology"/>
<dbReference type="Gene3D" id="3.30.2060.10">
    <property type="entry name" value="Penicillin-binding protein 1b domain"/>
    <property type="match status" value="1"/>
</dbReference>
<dbReference type="Proteomes" id="UP000610558">
    <property type="component" value="Unassembled WGS sequence"/>
</dbReference>
<dbReference type="InterPro" id="IPR012338">
    <property type="entry name" value="Beta-lactam/transpept-like"/>
</dbReference>
<evidence type="ECO:0000256" key="17">
    <source>
        <dbReference type="ARBA" id="ARBA00023268"/>
    </source>
</evidence>
<dbReference type="EMBL" id="JACXLD010000003">
    <property type="protein sequence ID" value="MBD2858658.1"/>
    <property type="molecule type" value="Genomic_DNA"/>
</dbReference>
<feature type="domain" description="Glycosyl transferase family 51" evidence="27">
    <location>
        <begin position="160"/>
        <end position="331"/>
    </location>
</feature>
<evidence type="ECO:0000256" key="11">
    <source>
        <dbReference type="ARBA" id="ARBA00022679"/>
    </source>
</evidence>
<comment type="pathway">
    <text evidence="3 23">Cell wall biogenesis; peptidoglycan biosynthesis.</text>
</comment>